<dbReference type="WBParaSite" id="PSU_v2.g6422.t1">
    <property type="protein sequence ID" value="PSU_v2.g6422.t1"/>
    <property type="gene ID" value="PSU_v2.g6422"/>
</dbReference>
<proteinExistence type="predicted"/>
<sequence>MTRFEKLKAKNLKLSNRYSDIARIDSTDLKNHPIILPKRRRNRRRLHRNLINRRRKYGRKSKLSQRFSKLRFRHRLRVRRDTTTNLGKPIRIVSKSNYNLYGSEGGMSPFGMVAKMLTKQVLAVKNKTELTNWKAAVQHVRFAAKQKKEFEDEQNKRAKDEEQDDIEKFAFRGLKHEGIDASS</sequence>
<dbReference type="Pfam" id="PF04870">
    <property type="entry name" value="Moulting_cycle"/>
    <property type="match status" value="1"/>
</dbReference>
<evidence type="ECO:0000313" key="1">
    <source>
        <dbReference type="Proteomes" id="UP000887577"/>
    </source>
</evidence>
<dbReference type="InterPro" id="IPR006954">
    <property type="entry name" value="Mlt-10-like"/>
</dbReference>
<dbReference type="AlphaFoldDB" id="A0A914Z3F0"/>
<reference evidence="2" key="1">
    <citation type="submission" date="2022-11" db="UniProtKB">
        <authorList>
            <consortium name="WormBaseParasite"/>
        </authorList>
    </citation>
    <scope>IDENTIFICATION</scope>
</reference>
<dbReference type="Proteomes" id="UP000887577">
    <property type="component" value="Unplaced"/>
</dbReference>
<organism evidence="1 2">
    <name type="scientific">Panagrolaimus superbus</name>
    <dbReference type="NCBI Taxonomy" id="310955"/>
    <lineage>
        <taxon>Eukaryota</taxon>
        <taxon>Metazoa</taxon>
        <taxon>Ecdysozoa</taxon>
        <taxon>Nematoda</taxon>
        <taxon>Chromadorea</taxon>
        <taxon>Rhabditida</taxon>
        <taxon>Tylenchina</taxon>
        <taxon>Panagrolaimomorpha</taxon>
        <taxon>Panagrolaimoidea</taxon>
        <taxon>Panagrolaimidae</taxon>
        <taxon>Panagrolaimus</taxon>
    </lineage>
</organism>
<protein>
    <submittedName>
        <fullName evidence="2">Ribosomal protein L32</fullName>
    </submittedName>
</protein>
<name>A0A914Z3F0_9BILA</name>
<keyword evidence="1" id="KW-1185">Reference proteome</keyword>
<evidence type="ECO:0000313" key="2">
    <source>
        <dbReference type="WBParaSite" id="PSU_v2.g6422.t1"/>
    </source>
</evidence>
<accession>A0A914Z3F0</accession>